<dbReference type="OMA" id="INQTRHK"/>
<dbReference type="PIRSF" id="PIRSF021383">
    <property type="entry name" value="YunB"/>
    <property type="match status" value="1"/>
</dbReference>
<name>A0A0M0KM19_ALKHA</name>
<dbReference type="NCBIfam" id="TIGR02832">
    <property type="entry name" value="spo_yunB"/>
    <property type="match status" value="1"/>
</dbReference>
<reference evidence="2" key="1">
    <citation type="submission" date="2015-08" db="EMBL/GenBank/DDBJ databases">
        <title>Complete DNA Sequence of Pseudomonas syringae pv. actinidiae, the Causal Agent of Kiwifruit Canker Disease.</title>
        <authorList>
            <person name="Rikkerink E.H.A."/>
            <person name="Fineran P.C."/>
        </authorList>
    </citation>
    <scope>NUCLEOTIDE SEQUENCE</scope>
    <source>
        <strain evidence="2">DSM 13666</strain>
    </source>
</reference>
<keyword evidence="1" id="KW-0472">Membrane</keyword>
<dbReference type="EMBL" id="LILD01000001">
    <property type="protein sequence ID" value="KOO39864.1"/>
    <property type="molecule type" value="Genomic_DNA"/>
</dbReference>
<protein>
    <submittedName>
        <fullName evidence="2">Sporulation protein</fullName>
    </submittedName>
</protein>
<evidence type="ECO:0000256" key="1">
    <source>
        <dbReference type="SAM" id="Phobius"/>
    </source>
</evidence>
<dbReference type="InterPro" id="IPR014197">
    <property type="entry name" value="Sporulation_prot_YunB"/>
</dbReference>
<gene>
    <name evidence="2" type="ORF">AMD02_14155</name>
</gene>
<sequence>MRPRPLKRVKPRKRRGPLPLRYVFLFSFLIFTFLTVIGFWLVEQSIRPTLISIASNETKLIATSVINDAVSRNIVDQLDQDELFIEKGDNQVQFNTQIYNRLVSEATVRVQNHLKAIEQGLVTDLNLHSILNDQDVKITDGGIMYTIPLGQATNNALLAHFGPHVPVRFSTIGEISTDLNLEVIDTGINNTTLAVSFDVMVDAQIVIPFATATEAYETTVPIGILNIQGEVPEIYSEGGGMVLPAVPPSSETGEEESE</sequence>
<dbReference type="GeneID" id="87596668"/>
<keyword evidence="1" id="KW-0812">Transmembrane</keyword>
<dbReference type="AlphaFoldDB" id="A0A0M0KM19"/>
<accession>A0A4Y7WUA1</accession>
<evidence type="ECO:0000313" key="2">
    <source>
        <dbReference type="EMBL" id="KOO39864.1"/>
    </source>
</evidence>
<feature type="transmembrane region" description="Helical" evidence="1">
    <location>
        <begin position="20"/>
        <end position="42"/>
    </location>
</feature>
<organism evidence="2">
    <name type="scientific">Halalkalibacterium halodurans</name>
    <name type="common">Bacillus halodurans</name>
    <dbReference type="NCBI Taxonomy" id="86665"/>
    <lineage>
        <taxon>Bacteria</taxon>
        <taxon>Bacillati</taxon>
        <taxon>Bacillota</taxon>
        <taxon>Bacilli</taxon>
        <taxon>Bacillales</taxon>
        <taxon>Bacillaceae</taxon>
        <taxon>Halalkalibacterium (ex Joshi et al. 2022)</taxon>
    </lineage>
</organism>
<comment type="caution">
    <text evidence="2">The sequence shown here is derived from an EMBL/GenBank/DDBJ whole genome shotgun (WGS) entry which is preliminary data.</text>
</comment>
<proteinExistence type="predicted"/>
<accession>A0A0M0KM19</accession>
<dbReference type="RefSeq" id="WP_010897206.1">
    <property type="nucleotide sequence ID" value="NZ_CP040441.1"/>
</dbReference>
<dbReference type="PATRIC" id="fig|136160.3.peg.3289"/>
<dbReference type="Pfam" id="PF09560">
    <property type="entry name" value="Spore_YunB"/>
    <property type="match status" value="1"/>
</dbReference>
<keyword evidence="1" id="KW-1133">Transmembrane helix</keyword>